<proteinExistence type="predicted"/>
<organism evidence="1 2">
    <name type="scientific">Etheostoma spectabile</name>
    <name type="common">orangethroat darter</name>
    <dbReference type="NCBI Taxonomy" id="54343"/>
    <lineage>
        <taxon>Eukaryota</taxon>
        <taxon>Metazoa</taxon>
        <taxon>Chordata</taxon>
        <taxon>Craniata</taxon>
        <taxon>Vertebrata</taxon>
        <taxon>Euteleostomi</taxon>
        <taxon>Actinopterygii</taxon>
        <taxon>Neopterygii</taxon>
        <taxon>Teleostei</taxon>
        <taxon>Neoteleostei</taxon>
        <taxon>Acanthomorphata</taxon>
        <taxon>Eupercaria</taxon>
        <taxon>Perciformes</taxon>
        <taxon>Percoidei</taxon>
        <taxon>Percidae</taxon>
        <taxon>Etheostomatinae</taxon>
        <taxon>Etheostoma</taxon>
    </lineage>
</organism>
<accession>A0A5J5CFC9</accession>
<dbReference type="Proteomes" id="UP000327493">
    <property type="component" value="Chromosome 24"/>
</dbReference>
<dbReference type="EMBL" id="VOFY01000024">
    <property type="protein sequence ID" value="KAA8579735.1"/>
    <property type="molecule type" value="Genomic_DNA"/>
</dbReference>
<protein>
    <submittedName>
        <fullName evidence="1">Uncharacterized protein</fullName>
    </submittedName>
</protein>
<sequence length="186" mass="19766">MSNSHVCDRLLSFSPSPLLFSLLLYSSLTESAALLLALPIVNFTTPLMSTLVFFRADGGARQEGLSVQSPKGGLVNVDRHLTLEGCGPGLSHLHVLQLLDHYKGLGCTERKDSHGALILHRHLLDHQFVGAAVDQDLHSIRGSQLLPALVPGGAGAGRGDGAFEDHSVFLQGGSITQGFYNGNGEF</sequence>
<keyword evidence="2" id="KW-1185">Reference proteome</keyword>
<comment type="caution">
    <text evidence="1">The sequence shown here is derived from an EMBL/GenBank/DDBJ whole genome shotgun (WGS) entry which is preliminary data.</text>
</comment>
<reference evidence="1 2" key="1">
    <citation type="submission" date="2019-08" db="EMBL/GenBank/DDBJ databases">
        <title>A chromosome-level genome assembly, high-density linkage maps, and genome scans reveal the genomic architecture of hybrid incompatibilities underlying speciation via character displacement in darters (Percidae: Etheostominae).</title>
        <authorList>
            <person name="Moran R.L."/>
            <person name="Catchen J.M."/>
            <person name="Fuller R.C."/>
        </authorList>
    </citation>
    <scope>NUCLEOTIDE SEQUENCE [LARGE SCALE GENOMIC DNA]</scope>
    <source>
        <strain evidence="1">EspeVRDwgs_2016</strain>
        <tissue evidence="1">Muscle</tissue>
    </source>
</reference>
<evidence type="ECO:0000313" key="2">
    <source>
        <dbReference type="Proteomes" id="UP000327493"/>
    </source>
</evidence>
<name>A0A5J5CFC9_9PERO</name>
<dbReference type="AlphaFoldDB" id="A0A5J5CFC9"/>
<gene>
    <name evidence="1" type="ORF">FQN60_006828</name>
</gene>
<evidence type="ECO:0000313" key="1">
    <source>
        <dbReference type="EMBL" id="KAA8579735.1"/>
    </source>
</evidence>